<dbReference type="EMBL" id="CP054836">
    <property type="protein sequence ID" value="QKV18138.1"/>
    <property type="molecule type" value="Genomic_DNA"/>
</dbReference>
<dbReference type="Gene3D" id="1.10.760.10">
    <property type="entry name" value="Cytochrome c-like domain"/>
    <property type="match status" value="1"/>
</dbReference>
<dbReference type="InterPro" id="IPR036909">
    <property type="entry name" value="Cyt_c-like_dom_sf"/>
</dbReference>
<dbReference type="Proteomes" id="UP000509367">
    <property type="component" value="Chromosome"/>
</dbReference>
<evidence type="ECO:0008006" key="4">
    <source>
        <dbReference type="Google" id="ProtNLM"/>
    </source>
</evidence>
<keyword evidence="3" id="KW-1185">Reference proteome</keyword>
<dbReference type="GO" id="GO:0020037">
    <property type="term" value="F:heme binding"/>
    <property type="evidence" value="ECO:0007669"/>
    <property type="project" value="InterPro"/>
</dbReference>
<accession>A0A6N1VBS9</accession>
<dbReference type="KEGG" id="orm:HTY61_06560"/>
<evidence type="ECO:0000313" key="3">
    <source>
        <dbReference type="Proteomes" id="UP000509367"/>
    </source>
</evidence>
<organism evidence="2 3">
    <name type="scientific">Oricola thermophila</name>
    <dbReference type="NCBI Taxonomy" id="2742145"/>
    <lineage>
        <taxon>Bacteria</taxon>
        <taxon>Pseudomonadati</taxon>
        <taxon>Pseudomonadota</taxon>
        <taxon>Alphaproteobacteria</taxon>
        <taxon>Hyphomicrobiales</taxon>
        <taxon>Ahrensiaceae</taxon>
        <taxon>Oricola</taxon>
    </lineage>
</organism>
<sequence length="106" mass="12247">MRGSRTLVPCTLAVIWPLAAVADDAVSRGAAVADQWCRHCHPRADDPPAPRMAFAFEDIVMRKGRDRDYFSRFVREDHFPMTTFRLFEHEKDDIVAWLMALQDAQR</sequence>
<evidence type="ECO:0000256" key="1">
    <source>
        <dbReference type="SAM" id="SignalP"/>
    </source>
</evidence>
<dbReference type="AlphaFoldDB" id="A0A6N1VBS9"/>
<keyword evidence="1" id="KW-0732">Signal</keyword>
<gene>
    <name evidence="2" type="ORF">HTY61_06560</name>
</gene>
<reference evidence="2 3" key="1">
    <citation type="submission" date="2020-06" db="EMBL/GenBank/DDBJ databases">
        <title>Oricola thermophila sp. nov. isolated from a tidal sediments.</title>
        <authorList>
            <person name="Kwon K.K."/>
            <person name="Yang S.-H."/>
            <person name="Park M.-J."/>
        </authorList>
    </citation>
    <scope>NUCLEOTIDE SEQUENCE [LARGE SCALE GENOMIC DNA]</scope>
    <source>
        <strain evidence="2 3">MEBiC13590</strain>
    </source>
</reference>
<dbReference type="SUPFAM" id="SSF46626">
    <property type="entry name" value="Cytochrome c"/>
    <property type="match status" value="1"/>
</dbReference>
<proteinExistence type="predicted"/>
<dbReference type="GO" id="GO:0009055">
    <property type="term" value="F:electron transfer activity"/>
    <property type="evidence" value="ECO:0007669"/>
    <property type="project" value="InterPro"/>
</dbReference>
<dbReference type="RefSeq" id="WP_175276034.1">
    <property type="nucleotide sequence ID" value="NZ_CP054836.1"/>
</dbReference>
<feature type="chain" id="PRO_5026791764" description="Cytochrome c domain-containing protein" evidence="1">
    <location>
        <begin position="23"/>
        <end position="106"/>
    </location>
</feature>
<evidence type="ECO:0000313" key="2">
    <source>
        <dbReference type="EMBL" id="QKV18138.1"/>
    </source>
</evidence>
<protein>
    <recommendedName>
        <fullName evidence="4">Cytochrome c domain-containing protein</fullName>
    </recommendedName>
</protein>
<name>A0A6N1VBS9_9HYPH</name>
<feature type="signal peptide" evidence="1">
    <location>
        <begin position="1"/>
        <end position="22"/>
    </location>
</feature>